<dbReference type="HOGENOM" id="CLU_000445_107_18_2"/>
<dbReference type="InterPro" id="IPR004089">
    <property type="entry name" value="MCPsignal_dom"/>
</dbReference>
<dbReference type="PANTHER" id="PTHR32089">
    <property type="entry name" value="METHYL-ACCEPTING CHEMOTAXIS PROTEIN MCPB"/>
    <property type="match status" value="1"/>
</dbReference>
<dbReference type="GO" id="GO:0016020">
    <property type="term" value="C:membrane"/>
    <property type="evidence" value="ECO:0007669"/>
    <property type="project" value="InterPro"/>
</dbReference>
<dbReference type="Proteomes" id="UP000010824">
    <property type="component" value="Chromosome"/>
</dbReference>
<organism evidence="6 7">
    <name type="scientific">Methanoregula formicica (strain DSM 22288 / NBRC 105244 / SMSP)</name>
    <dbReference type="NCBI Taxonomy" id="593750"/>
    <lineage>
        <taxon>Archaea</taxon>
        <taxon>Methanobacteriati</taxon>
        <taxon>Methanobacteriota</taxon>
        <taxon>Stenosarchaea group</taxon>
        <taxon>Methanomicrobia</taxon>
        <taxon>Methanomicrobiales</taxon>
        <taxon>Methanoregulaceae</taxon>
        <taxon>Methanoregula</taxon>
    </lineage>
</organism>
<dbReference type="CDD" id="cd00130">
    <property type="entry name" value="PAS"/>
    <property type="match status" value="1"/>
</dbReference>
<evidence type="ECO:0000256" key="2">
    <source>
        <dbReference type="ARBA" id="ARBA00029447"/>
    </source>
</evidence>
<dbReference type="AlphaFoldDB" id="L0HKQ1"/>
<keyword evidence="7" id="KW-1185">Reference proteome</keyword>
<dbReference type="GO" id="GO:0004888">
    <property type="term" value="F:transmembrane signaling receptor activity"/>
    <property type="evidence" value="ECO:0007669"/>
    <property type="project" value="InterPro"/>
</dbReference>
<evidence type="ECO:0000313" key="6">
    <source>
        <dbReference type="EMBL" id="AGB03903.1"/>
    </source>
</evidence>
<dbReference type="CDD" id="cd11386">
    <property type="entry name" value="MCP_signal"/>
    <property type="match status" value="1"/>
</dbReference>
<reference evidence="6 7" key="2">
    <citation type="journal article" date="2014" name="Genome Announc.">
        <title>Complete Genome Sequence of Methanoregula formicica SMSPT, a Mesophilic Hydrogenotrophic Methanogen Isolated from a Methanogenic Upflow Anaerobic Sludge Blanket Reactor.</title>
        <authorList>
            <person name="Yamamoto K."/>
            <person name="Tamaki H."/>
            <person name="Cadillo-Quiroz H."/>
            <person name="Imachi H."/>
            <person name="Kyrpides N."/>
            <person name="Woyke T."/>
            <person name="Goodwin L."/>
            <person name="Zinder S.H."/>
            <person name="Kamagata Y."/>
            <person name="Liu W.T."/>
        </authorList>
    </citation>
    <scope>NUCLEOTIDE SEQUENCE [LARGE SCALE GENOMIC DNA]</scope>
    <source>
        <strain evidence="7">DSM 22288 / NBRC 105244 / SMSP</strain>
    </source>
</reference>
<dbReference type="InParanoid" id="L0HKQ1"/>
<dbReference type="EMBL" id="CP003167">
    <property type="protein sequence ID" value="AGB03903.1"/>
    <property type="molecule type" value="Genomic_DNA"/>
</dbReference>
<dbReference type="RefSeq" id="WP_015286865.1">
    <property type="nucleotide sequence ID" value="NC_019943.1"/>
</dbReference>
<dbReference type="GO" id="GO:0006935">
    <property type="term" value="P:chemotaxis"/>
    <property type="evidence" value="ECO:0007669"/>
    <property type="project" value="InterPro"/>
</dbReference>
<evidence type="ECO:0000313" key="7">
    <source>
        <dbReference type="Proteomes" id="UP000010824"/>
    </source>
</evidence>
<dbReference type="NCBIfam" id="TIGR00229">
    <property type="entry name" value="sensory_box"/>
    <property type="match status" value="1"/>
</dbReference>
<evidence type="ECO:0000256" key="4">
    <source>
        <dbReference type="SAM" id="Coils"/>
    </source>
</evidence>
<dbReference type="InterPro" id="IPR000014">
    <property type="entry name" value="PAS"/>
</dbReference>
<comment type="similarity">
    <text evidence="2">Belongs to the methyl-accepting chemotaxis (MCP) protein family.</text>
</comment>
<dbReference type="KEGG" id="mfo:Metfor_2923"/>
<feature type="domain" description="Methyl-accepting transducer" evidence="5">
    <location>
        <begin position="218"/>
        <end position="454"/>
    </location>
</feature>
<feature type="coiled-coil region" evidence="4">
    <location>
        <begin position="191"/>
        <end position="218"/>
    </location>
</feature>
<accession>L0HKQ1</accession>
<evidence type="ECO:0000259" key="5">
    <source>
        <dbReference type="PROSITE" id="PS50111"/>
    </source>
</evidence>
<dbReference type="OrthoDB" id="8523at2157"/>
<dbReference type="SUPFAM" id="SSF55785">
    <property type="entry name" value="PYP-like sensor domain (PAS domain)"/>
    <property type="match status" value="1"/>
</dbReference>
<evidence type="ECO:0000256" key="1">
    <source>
        <dbReference type="ARBA" id="ARBA00023224"/>
    </source>
</evidence>
<dbReference type="Pfam" id="PF00015">
    <property type="entry name" value="MCPsignal"/>
    <property type="match status" value="1"/>
</dbReference>
<dbReference type="GeneID" id="14308707"/>
<dbReference type="SMART" id="SM00283">
    <property type="entry name" value="MA"/>
    <property type="match status" value="1"/>
</dbReference>
<dbReference type="InterPro" id="IPR013656">
    <property type="entry name" value="PAS_4"/>
</dbReference>
<keyword evidence="4" id="KW-0175">Coiled coil</keyword>
<sequence length="505" mass="54566">MEEDHTKIERRAVALFHQSPYPTALWDTDLKIFDVNKAFSELTGISKDRALAMRPTDFTVISASGEGFEEARTLRRAAKGEGVFKFPTGVRTVVRFTIPLLDQKGEIENILTIYQDVTTERQQMDDIKAAHEKSAKVYTYVEHEVDRLALEYGEAAKGDLTVSYDLTPPDDDTRAIHGIVKKLQDSVREIIKNLRINIEDVNSKMENLTSTAQNVTRSIEDASKGVQHIAINTGKVSDNSTKIAGGFEQITKAMQDMSAAVEEITSSMESVSALSKETDDLSVKGAELAGNAEKSMGEIAKTSDHVYVIVQDVEKQMGEITKIVGIIRDLANQTNLLALNAAIEAARAGEAGRGFAVVATEVKSLAQESRNSAEKIEEMIAALQKSTQSAASAMGESKAVVERGEKMVSETVVSFRNIASAVQKVAMSASEVAAATEEQAATTEEVTANINELAGFIDQTAKEASDAAAATEESSAAIDEITRMVQSVASTAVDVTDANRKFKVS</sequence>
<dbReference type="eggNOG" id="arCOG02318">
    <property type="taxonomic scope" value="Archaea"/>
</dbReference>
<gene>
    <name evidence="6" type="ordered locus">Metfor_2923</name>
</gene>
<dbReference type="InterPro" id="IPR004090">
    <property type="entry name" value="Chemotax_Me-accpt_rcpt"/>
</dbReference>
<keyword evidence="1 3" id="KW-0807">Transducer</keyword>
<dbReference type="InterPro" id="IPR035965">
    <property type="entry name" value="PAS-like_dom_sf"/>
</dbReference>
<dbReference type="Pfam" id="PF08448">
    <property type="entry name" value="PAS_4"/>
    <property type="match status" value="1"/>
</dbReference>
<proteinExistence type="inferred from homology"/>
<evidence type="ECO:0000256" key="3">
    <source>
        <dbReference type="PROSITE-ProRule" id="PRU00284"/>
    </source>
</evidence>
<dbReference type="PROSITE" id="PS50111">
    <property type="entry name" value="CHEMOTAXIS_TRANSDUC_2"/>
    <property type="match status" value="1"/>
</dbReference>
<dbReference type="PANTHER" id="PTHR32089:SF112">
    <property type="entry name" value="LYSOZYME-LIKE PROTEIN-RELATED"/>
    <property type="match status" value="1"/>
</dbReference>
<dbReference type="SUPFAM" id="SSF58104">
    <property type="entry name" value="Methyl-accepting chemotaxis protein (MCP) signaling domain"/>
    <property type="match status" value="1"/>
</dbReference>
<name>L0HKQ1_METFS</name>
<dbReference type="Gene3D" id="3.30.450.20">
    <property type="entry name" value="PAS domain"/>
    <property type="match status" value="1"/>
</dbReference>
<dbReference type="STRING" id="593750.Metfor_2923"/>
<dbReference type="GO" id="GO:0007165">
    <property type="term" value="P:signal transduction"/>
    <property type="evidence" value="ECO:0007669"/>
    <property type="project" value="UniProtKB-KW"/>
</dbReference>
<dbReference type="PRINTS" id="PR00260">
    <property type="entry name" value="CHEMTRNSDUCR"/>
</dbReference>
<reference evidence="7" key="1">
    <citation type="submission" date="2011-12" db="EMBL/GenBank/DDBJ databases">
        <title>Complete sequence of Methanoregula formicicum SMSP.</title>
        <authorList>
            <person name="Lucas S."/>
            <person name="Han J."/>
            <person name="Lapidus A."/>
            <person name="Cheng J.-F."/>
            <person name="Goodwin L."/>
            <person name="Pitluck S."/>
            <person name="Peters L."/>
            <person name="Ovchinnikova G."/>
            <person name="Teshima H."/>
            <person name="Detter J.C."/>
            <person name="Han C."/>
            <person name="Tapia R."/>
            <person name="Land M."/>
            <person name="Hauser L."/>
            <person name="Kyrpides N."/>
            <person name="Ivanova N."/>
            <person name="Pagani I."/>
            <person name="Imachi H."/>
            <person name="Tamaki H."/>
            <person name="Sekiguchi Y."/>
            <person name="Kamagata Y."/>
            <person name="Cadillo-Quiroz H."/>
            <person name="Zinder S."/>
            <person name="Liu W.-T."/>
            <person name="Woyke T."/>
        </authorList>
    </citation>
    <scope>NUCLEOTIDE SEQUENCE [LARGE SCALE GENOMIC DNA]</scope>
    <source>
        <strain evidence="7">DSM 22288 / NBRC 105244 / SMSP</strain>
    </source>
</reference>
<dbReference type="Gene3D" id="1.10.287.950">
    <property type="entry name" value="Methyl-accepting chemotaxis protein"/>
    <property type="match status" value="1"/>
</dbReference>
<dbReference type="eggNOG" id="arCOG02349">
    <property type="taxonomic scope" value="Archaea"/>
</dbReference>
<protein>
    <submittedName>
        <fullName evidence="6">Methyl-accepting chemotaxis protein</fullName>
    </submittedName>
</protein>